<comment type="caution">
    <text evidence="2">The sequence shown here is derived from an EMBL/GenBank/DDBJ whole genome shotgun (WGS) entry which is preliminary data.</text>
</comment>
<dbReference type="Gene3D" id="1.10.1200.10">
    <property type="entry name" value="ACP-like"/>
    <property type="match status" value="1"/>
</dbReference>
<evidence type="ECO:0000259" key="1">
    <source>
        <dbReference type="PROSITE" id="PS50075"/>
    </source>
</evidence>
<evidence type="ECO:0000313" key="3">
    <source>
        <dbReference type="Proteomes" id="UP001589535"/>
    </source>
</evidence>
<sequence>MYDYLRELFQETFRVDGEVEPGKSFADLDIDSLTTAEICANLEDRFKVTIDDEEVTPQTTVDELAELLRRKGAVVSA</sequence>
<reference evidence="2 3" key="1">
    <citation type="submission" date="2024-09" db="EMBL/GenBank/DDBJ databases">
        <authorList>
            <person name="Sun Q."/>
            <person name="Mori K."/>
        </authorList>
    </citation>
    <scope>NUCLEOTIDE SEQUENCE [LARGE SCALE GENOMIC DNA]</scope>
    <source>
        <strain evidence="2 3">JCM 13852</strain>
    </source>
</reference>
<keyword evidence="3" id="KW-1185">Reference proteome</keyword>
<feature type="domain" description="Carrier" evidence="1">
    <location>
        <begin position="1"/>
        <end position="72"/>
    </location>
</feature>
<proteinExistence type="predicted"/>
<dbReference type="Proteomes" id="UP001589535">
    <property type="component" value="Unassembled WGS sequence"/>
</dbReference>
<dbReference type="PROSITE" id="PS50075">
    <property type="entry name" value="CARRIER"/>
    <property type="match status" value="1"/>
</dbReference>
<dbReference type="Pfam" id="PF00550">
    <property type="entry name" value="PP-binding"/>
    <property type="match status" value="1"/>
</dbReference>
<organism evidence="2 3">
    <name type="scientific">Amycolatopsis plumensis</name>
    <dbReference type="NCBI Taxonomy" id="236508"/>
    <lineage>
        <taxon>Bacteria</taxon>
        <taxon>Bacillati</taxon>
        <taxon>Actinomycetota</taxon>
        <taxon>Actinomycetes</taxon>
        <taxon>Pseudonocardiales</taxon>
        <taxon>Pseudonocardiaceae</taxon>
        <taxon>Amycolatopsis</taxon>
    </lineage>
</organism>
<dbReference type="RefSeq" id="WP_378203294.1">
    <property type="nucleotide sequence ID" value="NZ_JBHMBK010000037.1"/>
</dbReference>
<dbReference type="EMBL" id="JBHMBK010000037">
    <property type="protein sequence ID" value="MFB9689481.1"/>
    <property type="molecule type" value="Genomic_DNA"/>
</dbReference>
<accession>A0ABV5UDK2</accession>
<gene>
    <name evidence="2" type="ORF">ACFFTO_35365</name>
</gene>
<dbReference type="SUPFAM" id="SSF47336">
    <property type="entry name" value="ACP-like"/>
    <property type="match status" value="1"/>
</dbReference>
<dbReference type="InterPro" id="IPR009081">
    <property type="entry name" value="PP-bd_ACP"/>
</dbReference>
<evidence type="ECO:0000313" key="2">
    <source>
        <dbReference type="EMBL" id="MFB9689481.1"/>
    </source>
</evidence>
<protein>
    <submittedName>
        <fullName evidence="2">Acyl carrier protein</fullName>
    </submittedName>
</protein>
<dbReference type="InterPro" id="IPR036736">
    <property type="entry name" value="ACP-like_sf"/>
</dbReference>
<name>A0ABV5UDK2_9PSEU</name>